<sequence length="173" mass="18823">MPPRNSPPGNAEVVNSSGVKYPKRSALVWLALFVVIIYFSWAVHYYQFDNMPAPLGADHAGKRGFSEVEAIRHVRALTQVGPHSIGSDALDDALQLSVLTHGHNCSRVCGTHSLWLHCWCIWVAQPKGTIIMAVAHAALSRASGAHGHAILNTSLPSLCIEHDHSLTDITYIT</sequence>
<accession>F6HNG1</accession>
<keyword evidence="1" id="KW-1133">Transmembrane helix</keyword>
<dbReference type="AlphaFoldDB" id="F6HNG1"/>
<gene>
    <name evidence="2" type="ordered locus">VIT_13s0019g04340</name>
</gene>
<reference evidence="3" key="1">
    <citation type="journal article" date="2007" name="Nature">
        <title>The grapevine genome sequence suggests ancestral hexaploidization in major angiosperm phyla.</title>
        <authorList>
            <consortium name="The French-Italian Public Consortium for Grapevine Genome Characterization."/>
            <person name="Jaillon O."/>
            <person name="Aury J.-M."/>
            <person name="Noel B."/>
            <person name="Policriti A."/>
            <person name="Clepet C."/>
            <person name="Casagrande A."/>
            <person name="Choisne N."/>
            <person name="Aubourg S."/>
            <person name="Vitulo N."/>
            <person name="Jubin C."/>
            <person name="Vezzi A."/>
            <person name="Legeai F."/>
            <person name="Hugueney P."/>
            <person name="Dasilva C."/>
            <person name="Horner D."/>
            <person name="Mica E."/>
            <person name="Jublot D."/>
            <person name="Poulain J."/>
            <person name="Bruyere C."/>
            <person name="Billault A."/>
            <person name="Segurens B."/>
            <person name="Gouyvenoux M."/>
            <person name="Ugarte E."/>
            <person name="Cattonaro F."/>
            <person name="Anthouard V."/>
            <person name="Vico V."/>
            <person name="Del Fabbro C."/>
            <person name="Alaux M."/>
            <person name="Di Gaspero G."/>
            <person name="Dumas V."/>
            <person name="Felice N."/>
            <person name="Paillard S."/>
            <person name="Juman I."/>
            <person name="Moroldo M."/>
            <person name="Scalabrin S."/>
            <person name="Canaguier A."/>
            <person name="Le Clainche I."/>
            <person name="Malacrida G."/>
            <person name="Durand E."/>
            <person name="Pesole G."/>
            <person name="Laucou V."/>
            <person name="Chatelet P."/>
            <person name="Merdinoglu D."/>
            <person name="Delledonne M."/>
            <person name="Pezzotti M."/>
            <person name="Lecharny A."/>
            <person name="Scarpelli C."/>
            <person name="Artiguenave F."/>
            <person name="Pe M.E."/>
            <person name="Valle G."/>
            <person name="Morgante M."/>
            <person name="Caboche M."/>
            <person name="Adam-Blondon A.-F."/>
            <person name="Weissenbach J."/>
            <person name="Quetier F."/>
            <person name="Wincker P."/>
        </authorList>
    </citation>
    <scope>NUCLEOTIDE SEQUENCE [LARGE SCALE GENOMIC DNA]</scope>
    <source>
        <strain evidence="3">cv. Pinot noir / PN40024</strain>
    </source>
</reference>
<keyword evidence="1" id="KW-0812">Transmembrane</keyword>
<feature type="transmembrane region" description="Helical" evidence="1">
    <location>
        <begin position="26"/>
        <end position="46"/>
    </location>
</feature>
<evidence type="ECO:0000313" key="2">
    <source>
        <dbReference type="EMBL" id="CCB56180.1"/>
    </source>
</evidence>
<dbReference type="Proteomes" id="UP000009183">
    <property type="component" value="Chromosome 13"/>
</dbReference>
<keyword evidence="1" id="KW-0472">Membrane</keyword>
<dbReference type="HOGENOM" id="CLU_1550319_0_0_1"/>
<dbReference type="PaxDb" id="29760-VIT_13s0019g04340.t01"/>
<dbReference type="InParanoid" id="F6HNG1"/>
<dbReference type="eggNOG" id="KOG2194">
    <property type="taxonomic scope" value="Eukaryota"/>
</dbReference>
<keyword evidence="3" id="KW-1185">Reference proteome</keyword>
<proteinExistence type="predicted"/>
<protein>
    <submittedName>
        <fullName evidence="2">Uncharacterized protein</fullName>
    </submittedName>
</protein>
<name>F6HNG1_VITVI</name>
<evidence type="ECO:0000256" key="1">
    <source>
        <dbReference type="SAM" id="Phobius"/>
    </source>
</evidence>
<dbReference type="EMBL" id="FN595998">
    <property type="protein sequence ID" value="CCB56180.1"/>
    <property type="molecule type" value="Genomic_DNA"/>
</dbReference>
<evidence type="ECO:0000313" key="3">
    <source>
        <dbReference type="Proteomes" id="UP000009183"/>
    </source>
</evidence>
<organism evidence="2 3">
    <name type="scientific">Vitis vinifera</name>
    <name type="common">Grape</name>
    <dbReference type="NCBI Taxonomy" id="29760"/>
    <lineage>
        <taxon>Eukaryota</taxon>
        <taxon>Viridiplantae</taxon>
        <taxon>Streptophyta</taxon>
        <taxon>Embryophyta</taxon>
        <taxon>Tracheophyta</taxon>
        <taxon>Spermatophyta</taxon>
        <taxon>Magnoliopsida</taxon>
        <taxon>eudicotyledons</taxon>
        <taxon>Gunneridae</taxon>
        <taxon>Pentapetalae</taxon>
        <taxon>rosids</taxon>
        <taxon>Vitales</taxon>
        <taxon>Vitaceae</taxon>
        <taxon>Viteae</taxon>
        <taxon>Vitis</taxon>
    </lineage>
</organism>